<evidence type="ECO:0008006" key="3">
    <source>
        <dbReference type="Google" id="ProtNLM"/>
    </source>
</evidence>
<accession>A0A162AHY8</accession>
<dbReference type="STRING" id="79200.A0A162AHY8"/>
<gene>
    <name evidence="2" type="ORF">DCAR_009925</name>
</gene>
<dbReference type="Gramene" id="KZN01171">
    <property type="protein sequence ID" value="KZN01171"/>
    <property type="gene ID" value="DCAR_009925"/>
</dbReference>
<feature type="region of interest" description="Disordered" evidence="1">
    <location>
        <begin position="119"/>
        <end position="152"/>
    </location>
</feature>
<reference evidence="2" key="1">
    <citation type="journal article" date="2016" name="Nat. Genet.">
        <title>A high-quality carrot genome assembly provides new insights into carotenoid accumulation and asterid genome evolution.</title>
        <authorList>
            <person name="Iorizzo M."/>
            <person name="Ellison S."/>
            <person name="Senalik D."/>
            <person name="Zeng P."/>
            <person name="Satapoomin P."/>
            <person name="Huang J."/>
            <person name="Bowman M."/>
            <person name="Iovene M."/>
            <person name="Sanseverino W."/>
            <person name="Cavagnaro P."/>
            <person name="Yildiz M."/>
            <person name="Macko-Podgorni A."/>
            <person name="Moranska E."/>
            <person name="Grzebelus E."/>
            <person name="Grzebelus D."/>
            <person name="Ashrafi H."/>
            <person name="Zheng Z."/>
            <person name="Cheng S."/>
            <person name="Spooner D."/>
            <person name="Van Deynze A."/>
            <person name="Simon P."/>
        </authorList>
    </citation>
    <scope>NUCLEOTIDE SEQUENCE [LARGE SCALE GENOMIC DNA]</scope>
    <source>
        <tissue evidence="2">Leaf</tissue>
    </source>
</reference>
<comment type="caution">
    <text evidence="2">The sequence shown here is derived from an EMBL/GenBank/DDBJ whole genome shotgun (WGS) entry which is preliminary data.</text>
</comment>
<dbReference type="AlphaFoldDB" id="A0A162AHY8"/>
<proteinExistence type="predicted"/>
<evidence type="ECO:0000313" key="2">
    <source>
        <dbReference type="EMBL" id="KZN01171.1"/>
    </source>
</evidence>
<evidence type="ECO:0000256" key="1">
    <source>
        <dbReference type="SAM" id="MobiDB-lite"/>
    </source>
</evidence>
<name>A0A162AHY8_DAUCS</name>
<organism evidence="2">
    <name type="scientific">Daucus carota subsp. sativus</name>
    <name type="common">Carrot</name>
    <dbReference type="NCBI Taxonomy" id="79200"/>
    <lineage>
        <taxon>Eukaryota</taxon>
        <taxon>Viridiplantae</taxon>
        <taxon>Streptophyta</taxon>
        <taxon>Embryophyta</taxon>
        <taxon>Tracheophyta</taxon>
        <taxon>Spermatophyta</taxon>
        <taxon>Magnoliopsida</taxon>
        <taxon>eudicotyledons</taxon>
        <taxon>Gunneridae</taxon>
        <taxon>Pentapetalae</taxon>
        <taxon>asterids</taxon>
        <taxon>campanulids</taxon>
        <taxon>Apiales</taxon>
        <taxon>Apiaceae</taxon>
        <taxon>Apioideae</taxon>
        <taxon>Scandiceae</taxon>
        <taxon>Daucinae</taxon>
        <taxon>Daucus</taxon>
        <taxon>Daucus sect. Daucus</taxon>
    </lineage>
</organism>
<sequence>MLHEFEGTAAKECIQQLEYSGSRTDEGRFEEQKMGEVEICTTQMRVKENENADLKSFKIAGTKDSNKNSFDQSAVVENCSVIGQKVTGAQECNVNISHSVHNNSDDIHDARRSGNQVIPKVDSSKERLSATPGHLQNRRTEAEHESSENNGTIAVELEETKQNLEKAKDESMLMATYILSLQKDLERTRQELQHIKEQRMENLQLKPEVEEDVKHVETKSATKYDEMITSHDQIQKVEFLSKKYVTLRNPQPVAKIHEVPQEEEAVLKRHPSLRKKKKKSIPLFGFLFSRKRGDTDAKGATAEEA</sequence>
<dbReference type="EMBL" id="LNRQ01000003">
    <property type="protein sequence ID" value="KZN01171.1"/>
    <property type="molecule type" value="Genomic_DNA"/>
</dbReference>
<protein>
    <recommendedName>
        <fullName evidence="3">WEB family protein</fullName>
    </recommendedName>
</protein>
<feature type="compositionally biased region" description="Basic and acidic residues" evidence="1">
    <location>
        <begin position="138"/>
        <end position="147"/>
    </location>
</feature>